<dbReference type="EMBL" id="AGEK01000031">
    <property type="protein sequence ID" value="EHO68805.1"/>
    <property type="molecule type" value="Genomic_DNA"/>
</dbReference>
<keyword evidence="5 7" id="KW-1133">Transmembrane helix</keyword>
<feature type="domain" description="Peptidase S54 rhomboid" evidence="8">
    <location>
        <begin position="53"/>
        <end position="221"/>
    </location>
</feature>
<dbReference type="InterPro" id="IPR050925">
    <property type="entry name" value="Rhomboid_protease_S54"/>
</dbReference>
<feature type="transmembrane region" description="Helical" evidence="7">
    <location>
        <begin position="93"/>
        <end position="118"/>
    </location>
</feature>
<keyword evidence="4" id="KW-0378">Hydrolase</keyword>
<name>H1HNU2_9BACT</name>
<dbReference type="GO" id="GO:0004252">
    <property type="term" value="F:serine-type endopeptidase activity"/>
    <property type="evidence" value="ECO:0007669"/>
    <property type="project" value="InterPro"/>
</dbReference>
<dbReference type="RefSeq" id="WP_008565846.1">
    <property type="nucleotide sequence ID" value="NZ_JH594505.1"/>
</dbReference>
<reference evidence="10 11" key="1">
    <citation type="submission" date="2011-12" db="EMBL/GenBank/DDBJ databases">
        <title>The Genome Sequence of Prevotella maculosa OT 289.</title>
        <authorList>
            <consortium name="The Broad Institute Genome Sequencing Platform"/>
            <person name="Earl A."/>
            <person name="Ward D."/>
            <person name="Feldgarden M."/>
            <person name="Gevers D."/>
            <person name="Izard J."/>
            <person name="Blanton J.M."/>
            <person name="Mathney J."/>
            <person name="Tanner A.C."/>
            <person name="Dewhirst F.E."/>
            <person name="Young S.K."/>
            <person name="Zeng Q."/>
            <person name="Gargeya S."/>
            <person name="Fitzgerald M."/>
            <person name="Haas B."/>
            <person name="Abouelleil A."/>
            <person name="Alvarado L."/>
            <person name="Arachchi H.M."/>
            <person name="Berlin A."/>
            <person name="Chapman S.B."/>
            <person name="Gearin G."/>
            <person name="Goldberg J."/>
            <person name="Griggs A."/>
            <person name="Gujja S."/>
            <person name="Hansen M."/>
            <person name="Heiman D."/>
            <person name="Howarth C."/>
            <person name="Larimer J."/>
            <person name="Lui A."/>
            <person name="MacDonald P.J.P."/>
            <person name="McCowen C."/>
            <person name="Montmayeur A."/>
            <person name="Murphy C."/>
            <person name="Neiman D."/>
            <person name="Pearson M."/>
            <person name="Priest M."/>
            <person name="Roberts A."/>
            <person name="Saif S."/>
            <person name="Shea T."/>
            <person name="Sisk P."/>
            <person name="Stolte C."/>
            <person name="Sykes S."/>
            <person name="Wortman J."/>
            <person name="Nusbaum C."/>
            <person name="Birren B."/>
        </authorList>
    </citation>
    <scope>NUCLEOTIDE SEQUENCE [LARGE SCALE GENOMIC DNA]</scope>
    <source>
        <strain evidence="10 11">OT 289</strain>
    </source>
</reference>
<evidence type="ECO:0000313" key="11">
    <source>
        <dbReference type="Proteomes" id="UP000003167"/>
    </source>
</evidence>
<comment type="subcellular location">
    <subcellularLocation>
        <location evidence="1">Membrane</location>
        <topology evidence="1">Multi-pass membrane protein</topology>
    </subcellularLocation>
</comment>
<keyword evidence="3 7" id="KW-0812">Transmembrane</keyword>
<comment type="similarity">
    <text evidence="2">Belongs to the peptidase S54 family.</text>
</comment>
<comment type="caution">
    <text evidence="10">The sequence shown here is derived from an EMBL/GenBank/DDBJ whole genome shotgun (WGS) entry which is preliminary data.</text>
</comment>
<dbReference type="OrthoDB" id="9807874at2"/>
<protein>
    <submittedName>
        <fullName evidence="10">Uncharacterized protein</fullName>
    </submittedName>
</protein>
<dbReference type="InterPro" id="IPR046483">
    <property type="entry name" value="DUF6576"/>
</dbReference>
<dbReference type="HOGENOM" id="CLU_055068_4_1_10"/>
<evidence type="ECO:0000259" key="8">
    <source>
        <dbReference type="Pfam" id="PF01694"/>
    </source>
</evidence>
<evidence type="ECO:0000256" key="2">
    <source>
        <dbReference type="ARBA" id="ARBA00009045"/>
    </source>
</evidence>
<evidence type="ECO:0000256" key="4">
    <source>
        <dbReference type="ARBA" id="ARBA00022801"/>
    </source>
</evidence>
<feature type="domain" description="DUF6576" evidence="9">
    <location>
        <begin position="276"/>
        <end position="317"/>
    </location>
</feature>
<feature type="transmembrane region" description="Helical" evidence="7">
    <location>
        <begin position="143"/>
        <end position="164"/>
    </location>
</feature>
<dbReference type="PANTHER" id="PTHR43731">
    <property type="entry name" value="RHOMBOID PROTEASE"/>
    <property type="match status" value="1"/>
</dbReference>
<proteinExistence type="inferred from homology"/>
<dbReference type="PATRIC" id="fig|999422.3.peg.1931"/>
<dbReference type="PANTHER" id="PTHR43731:SF14">
    <property type="entry name" value="PRESENILIN-ASSOCIATED RHOMBOID-LIKE PROTEIN, MITOCHONDRIAL"/>
    <property type="match status" value="1"/>
</dbReference>
<dbReference type="Pfam" id="PF01694">
    <property type="entry name" value="Rhomboid"/>
    <property type="match status" value="1"/>
</dbReference>
<feature type="transmembrane region" description="Helical" evidence="7">
    <location>
        <begin position="204"/>
        <end position="224"/>
    </location>
</feature>
<keyword evidence="6 7" id="KW-0472">Membrane</keyword>
<evidence type="ECO:0000259" key="9">
    <source>
        <dbReference type="Pfam" id="PF20216"/>
    </source>
</evidence>
<sequence>MRRIPTITKNLLIINVLAFLMMYALRTVSFSGAGPVDLNDIFGLHFFMAPDFRLYQLVTYMFMHASLEHIFFNMFALWMFGMVVENVWGPKKFLFYYIACGIGAGLFQEAAQFCSFYLTVASQYPSLSLAQLPEVARHLGDALNSWTTVGASGAVYAILLAFGMTFPNERLFIIPIPIPIKAKWFVMIYAGIELFSAMSTTNDNVAHLAHLGGMVVGFFLIRYWRSHPGAGYDRSGGQQFFDNLKRRWDNRAHRNEFGHTGTQSNGNAYNNRQQDWDYNRREREDQAEVDLILDKIRKSGYDSLTAEEKRKLFDSSKRH</sequence>
<organism evidence="10 11">
    <name type="scientific">Segatella maculosa OT 289</name>
    <dbReference type="NCBI Taxonomy" id="999422"/>
    <lineage>
        <taxon>Bacteria</taxon>
        <taxon>Pseudomonadati</taxon>
        <taxon>Bacteroidota</taxon>
        <taxon>Bacteroidia</taxon>
        <taxon>Bacteroidales</taxon>
        <taxon>Prevotellaceae</taxon>
        <taxon>Segatella</taxon>
    </lineage>
</organism>
<dbReference type="SUPFAM" id="SSF144091">
    <property type="entry name" value="Rhomboid-like"/>
    <property type="match status" value="1"/>
</dbReference>
<dbReference type="AlphaFoldDB" id="H1HNU2"/>
<dbReference type="GO" id="GO:0016020">
    <property type="term" value="C:membrane"/>
    <property type="evidence" value="ECO:0007669"/>
    <property type="project" value="UniProtKB-SubCell"/>
</dbReference>
<dbReference type="InterPro" id="IPR035952">
    <property type="entry name" value="Rhomboid-like_sf"/>
</dbReference>
<dbReference type="Proteomes" id="UP000003167">
    <property type="component" value="Unassembled WGS sequence"/>
</dbReference>
<dbReference type="Gene3D" id="1.20.1540.10">
    <property type="entry name" value="Rhomboid-like"/>
    <property type="match status" value="1"/>
</dbReference>
<feature type="transmembrane region" description="Helical" evidence="7">
    <location>
        <begin position="12"/>
        <end position="34"/>
    </location>
</feature>
<evidence type="ECO:0000256" key="5">
    <source>
        <dbReference type="ARBA" id="ARBA00022989"/>
    </source>
</evidence>
<keyword evidence="11" id="KW-1185">Reference proteome</keyword>
<evidence type="ECO:0000256" key="3">
    <source>
        <dbReference type="ARBA" id="ARBA00022692"/>
    </source>
</evidence>
<feature type="transmembrane region" description="Helical" evidence="7">
    <location>
        <begin position="54"/>
        <end position="81"/>
    </location>
</feature>
<evidence type="ECO:0000256" key="1">
    <source>
        <dbReference type="ARBA" id="ARBA00004141"/>
    </source>
</evidence>
<gene>
    <name evidence="10" type="ORF">HMPREF9944_01836</name>
</gene>
<dbReference type="Pfam" id="PF20216">
    <property type="entry name" value="DUF6576"/>
    <property type="match status" value="1"/>
</dbReference>
<accession>H1HNU2</accession>
<evidence type="ECO:0000313" key="10">
    <source>
        <dbReference type="EMBL" id="EHO68805.1"/>
    </source>
</evidence>
<evidence type="ECO:0000256" key="7">
    <source>
        <dbReference type="SAM" id="Phobius"/>
    </source>
</evidence>
<dbReference type="STRING" id="999422.HMPREF9944_01836"/>
<feature type="transmembrane region" description="Helical" evidence="7">
    <location>
        <begin position="171"/>
        <end position="192"/>
    </location>
</feature>
<evidence type="ECO:0000256" key="6">
    <source>
        <dbReference type="ARBA" id="ARBA00023136"/>
    </source>
</evidence>
<dbReference type="InterPro" id="IPR022764">
    <property type="entry name" value="Peptidase_S54_rhomboid_dom"/>
</dbReference>